<comment type="cofactor">
    <cofactor evidence="1">
        <name>Mg(2+)</name>
        <dbReference type="ChEBI" id="CHEBI:18420"/>
    </cofactor>
</comment>
<evidence type="ECO:0000256" key="4">
    <source>
        <dbReference type="ARBA" id="ARBA00022723"/>
    </source>
</evidence>
<keyword evidence="3" id="KW-0540">Nuclease</keyword>
<dbReference type="GO" id="GO:0046872">
    <property type="term" value="F:metal ion binding"/>
    <property type="evidence" value="ECO:0007669"/>
    <property type="project" value="UniProtKB-KW"/>
</dbReference>
<dbReference type="CDD" id="cd18732">
    <property type="entry name" value="PIN_MtVapC4-C5_like"/>
    <property type="match status" value="1"/>
</dbReference>
<dbReference type="OrthoDB" id="9815354at2"/>
<feature type="domain" description="PIN" evidence="8">
    <location>
        <begin position="22"/>
        <end position="114"/>
    </location>
</feature>
<evidence type="ECO:0000256" key="2">
    <source>
        <dbReference type="ARBA" id="ARBA00022649"/>
    </source>
</evidence>
<dbReference type="Proteomes" id="UP000008363">
    <property type="component" value="Unassembled WGS sequence"/>
</dbReference>
<protein>
    <recommendedName>
        <fullName evidence="8">PIN domain-containing protein</fullName>
    </recommendedName>
</protein>
<dbReference type="GO" id="GO:0016787">
    <property type="term" value="F:hydrolase activity"/>
    <property type="evidence" value="ECO:0007669"/>
    <property type="project" value="UniProtKB-KW"/>
</dbReference>
<dbReference type="AlphaFoldDB" id="K6X098"/>
<dbReference type="SUPFAM" id="SSF88723">
    <property type="entry name" value="PIN domain-like"/>
    <property type="match status" value="1"/>
</dbReference>
<accession>K6X098</accession>
<evidence type="ECO:0000259" key="8">
    <source>
        <dbReference type="Pfam" id="PF01850"/>
    </source>
</evidence>
<evidence type="ECO:0000256" key="3">
    <source>
        <dbReference type="ARBA" id="ARBA00022722"/>
    </source>
</evidence>
<dbReference type="Pfam" id="PF01850">
    <property type="entry name" value="PIN"/>
    <property type="match status" value="1"/>
</dbReference>
<dbReference type="EMBL" id="BAHC01000168">
    <property type="protein sequence ID" value="GAB92224.1"/>
    <property type="molecule type" value="Genomic_DNA"/>
</dbReference>
<name>K6X098_9ACTN</name>
<keyword evidence="6" id="KW-0460">Magnesium</keyword>
<evidence type="ECO:0000256" key="6">
    <source>
        <dbReference type="ARBA" id="ARBA00022842"/>
    </source>
</evidence>
<keyword evidence="10" id="KW-1185">Reference proteome</keyword>
<evidence type="ECO:0000313" key="10">
    <source>
        <dbReference type="Proteomes" id="UP000008363"/>
    </source>
</evidence>
<dbReference type="PANTHER" id="PTHR33653">
    <property type="entry name" value="RIBONUCLEASE VAPC2"/>
    <property type="match status" value="1"/>
</dbReference>
<evidence type="ECO:0000256" key="1">
    <source>
        <dbReference type="ARBA" id="ARBA00001946"/>
    </source>
</evidence>
<keyword evidence="5" id="KW-0378">Hydrolase</keyword>
<evidence type="ECO:0000256" key="7">
    <source>
        <dbReference type="ARBA" id="ARBA00038093"/>
    </source>
</evidence>
<dbReference type="PANTHER" id="PTHR33653:SF1">
    <property type="entry name" value="RIBONUCLEASE VAPC2"/>
    <property type="match status" value="1"/>
</dbReference>
<reference evidence="9 10" key="1">
    <citation type="submission" date="2012-08" db="EMBL/GenBank/DDBJ databases">
        <title>Whole genome shotgun sequence of Gordonia rhizosphera NBRC 16068.</title>
        <authorList>
            <person name="Takarada H."/>
            <person name="Isaki S."/>
            <person name="Hosoyama A."/>
            <person name="Tsuchikane K."/>
            <person name="Katsumata H."/>
            <person name="Baba S."/>
            <person name="Ohji S."/>
            <person name="Yamazaki S."/>
            <person name="Fujita N."/>
        </authorList>
    </citation>
    <scope>NUCLEOTIDE SEQUENCE [LARGE SCALE GENOMIC DNA]</scope>
    <source>
        <strain evidence="9 10">NBRC 16068</strain>
    </source>
</reference>
<dbReference type="Gene3D" id="3.40.50.1010">
    <property type="entry name" value="5'-nuclease"/>
    <property type="match status" value="1"/>
</dbReference>
<keyword evidence="2" id="KW-1277">Toxin-antitoxin system</keyword>
<dbReference type="InterPro" id="IPR050556">
    <property type="entry name" value="Type_II_TA_system_RNase"/>
</dbReference>
<evidence type="ECO:0000256" key="5">
    <source>
        <dbReference type="ARBA" id="ARBA00022801"/>
    </source>
</evidence>
<comment type="caution">
    <text evidence="9">The sequence shown here is derived from an EMBL/GenBank/DDBJ whole genome shotgun (WGS) entry which is preliminary data.</text>
</comment>
<proteinExistence type="inferred from homology"/>
<dbReference type="InterPro" id="IPR029060">
    <property type="entry name" value="PIN-like_dom_sf"/>
</dbReference>
<dbReference type="STRING" id="1108045.GORHZ_168_00210"/>
<comment type="similarity">
    <text evidence="7">Belongs to the PINc/VapC protein family.</text>
</comment>
<dbReference type="eggNOG" id="COG1487">
    <property type="taxonomic scope" value="Bacteria"/>
</dbReference>
<keyword evidence="4" id="KW-0479">Metal-binding</keyword>
<organism evidence="9 10">
    <name type="scientific">Gordonia rhizosphera NBRC 16068</name>
    <dbReference type="NCBI Taxonomy" id="1108045"/>
    <lineage>
        <taxon>Bacteria</taxon>
        <taxon>Bacillati</taxon>
        <taxon>Actinomycetota</taxon>
        <taxon>Actinomycetes</taxon>
        <taxon>Mycobacteriales</taxon>
        <taxon>Gordoniaceae</taxon>
        <taxon>Gordonia</taxon>
    </lineage>
</organism>
<dbReference type="InterPro" id="IPR002716">
    <property type="entry name" value="PIN_dom"/>
</dbReference>
<sequence length="130" mass="13909">MVASVRAILDTSIVVATDVPPLAGELALSSITLAELQFGVLIAKDQAPRAERLRRLLFIERTFDALPVDDAVAESYGRVAAAIVEAGRQPRARSMDLLIAATAHAHSARLYTRNAADFVGLEDLVDVVTV</sequence>
<evidence type="ECO:0000313" key="9">
    <source>
        <dbReference type="EMBL" id="GAB92224.1"/>
    </source>
</evidence>
<dbReference type="GO" id="GO:0004518">
    <property type="term" value="F:nuclease activity"/>
    <property type="evidence" value="ECO:0007669"/>
    <property type="project" value="UniProtKB-KW"/>
</dbReference>
<gene>
    <name evidence="9" type="ORF">GORHZ_168_00210</name>
</gene>